<sequence length="2367" mass="248895">MQAQLAVNQPLQAGRVADQALVSCEGAGTWLRLGGEPGAVRAVLAAIPQTLAAPGAATQWLGCASAVALVPRWRTPDDLQARRLGARGYAAFLGQQSASVLDTAWALRSWEADDALAPLLAWLTEVQSVDGSFPTAGQPDLLATAAVVRALQSHVARHPGAAQLASSAARWLLAQRDAQRQWQDDSALTAAVFEAVHPYTSDAPEVAADVGRFLRSSQRASGAWAEQGVDDLYVTALALRALALVDEPPRNPALGAGAVIAGRVLDGRNQRPLADVRLQAQPAGGPARELLTDASGSYRVEGIAPGAVQLTAQREGYAPVHAVAQLAPAMTATFSPTLWPLASQPPAAALLHGHTVDAQTGLPLVQALVQLQVAGAHRSSTLTDTQGRFELPLEGDGQVSVAFIRDGYDSVEQAFVLTSGSSLAVGGVPMRPVRRAAPAEPPVAGAPTWTAPVLSPGELGLREALRASANLSHSGPLPVEVALTAAIIDAQGGVIARPAVLDSAGTPVASVFLSPGTELGVQVQWTSGAHPPGRYQLRLQAQQPGAAEARDPDGVVLSQTQATFQIRAAPSLSGEPQASPSVVRAGRGEPVALAALLRNDGNIALPAQRIQLEVVERVSGQRRHAVAVDAAAWGQGQLATLDFGVWHAQEAGDYELRLSAASVPGTLLRGSLYVGDSASGQFTVHPAQVEPGTARVRATVSVQGQDVQRRASVDPLVPLVRAAVVGAVRAGDRLAYDHYVTSNASYGRCFMCHVQSQAVAGGERSLRHMAPDSPLRRAVLMSAVTQNLIHPEDSSMTRTGPTQLPAKVAYRDSPGGYTHTNTTLGLWAAGYWHDPVAVHLSRVRMAEYLMRVQQSDGGWSADHPDGWWRAPVALVALNAGSLAALRDALQTLGPAVGRQLQPWPVAGLPAGQKRLSASPDGTVYVTLFGGDLWAVAPAGVARRLVADVPVRSAWPLEAGRLLIGSSQGVFVREVDGQMRRLWNANVFDAQPMPDGHFLVTLWGGDSLYRLSPDGQATVLVRDAQLAGTMGVARMPDGSLIAFGQNRGTVLRFGADGSRLESPVPVTPEGAMMNAIAYGDGLLLAHQTGLYFYNREGVAQRWTHQGAFGQVVLPDGRLIVESGGILHEVVEQAIDPAPTRARIDQSMERAAGWLLSASRAAEDNNVEQAFRLMGLSHARRFFKGTARANDFDAAIAEVAARLLARQRPDGGWSARRNGATSDSMVTAMVGMGLDALSPSPRAPEVRKAVQFLLASQRADGLWYSEDRVAGTALMATTWVELWLPMVLERLGGIDTELHISLPAGAALDTPEPAPIRAVTNSHGGRDYVWRLTGVTDANREVSFNLTLDGLTQDEMRPVASAAELVFDNSLMPGETVRSSLGIPAVMAGTRLALALSTDKPAYRPGERVLLHTDVRNDSPGARTTQLRLRVLDASGREVEWLPAGDVLAMAPSQSQRTQAAWPADAMLAGDYVAEAQLLSTAGQVYATARAPLHIEPGDEPANAARLVADRSRYDTAQPVVLSARVLNRSVNLLQQGLVARTLVQSASGAAMFERAEPIEQLPAGSQRPFIYHLAAGSLPAGRYRAQLELLNGGDPLASSATEFEVLGSERTGLGLEGALQAPPRALIGQPVPLRWHGRHQGDAAMIDLPIDIVVLEPATGRVAARFSNRLPRWAPGETPVLTANWPAQGTDGQAWVLAASTTLQGRELALGHAPLVILGQPRMVFADPGVDFGSAQAGTPLERAAVVQSAGTASARLVDFHLEGPAAGAYALTATECAPPATLPAGSQCGLRLRFLAAQAGNHPAVLVLRWQHPADTAVAGETRLALSAQATTPLLRGSLHAQPRVVDAGQPLALTYGLTNPAPVSAASSVSLTVLDQKGRSADRWTLGPNLRPGGTHLGSQTWTVPSHWPPQTATAVLTQQVAGGEVHLASTSFQVVDALGPVRAQVHRIAVPRLLVLLSCPPGSSSGCEATRAAAIGRSLDTLGVPHRIVVRESDFVQALRCGDFNTYWISAGSLKLSQTTVVELSLAVWRGHGLMLDGLHDARNQAALLPLTGVQHRGQLPHGGGSVQLTGEAPFARGNLATTGRAVRLALVGAEPLAWFTDAPGRQAPPAAVATRAWGGGRSLVFAFELAATVEVDARARHGSATLAAFLRATLEHLSAGLPAPVVGESADLRLVLRNEGRREAALELLGELPPGLRHEAASLAPADDQDGRVRWVLRLPAGAERTWQWQLRVSEAGELEVPLTLTLSVPNGAEPREPQRLSLAVQATASAELASHALARVAALDARRSPHAKLLARALAQAELARAAGQQGRTAQARTAWFQVDDLLANLEGIDIGPARDAIAAVVAALGHAQCAPCASGACP</sequence>
<reference evidence="1" key="1">
    <citation type="submission" date="2021-01" db="EMBL/GenBank/DDBJ databases">
        <title>Ramlibacter sp. strain AW1 16S ribosomal RNA gene Genome sequencing and assembly.</title>
        <authorList>
            <person name="Kang M."/>
        </authorList>
    </citation>
    <scope>NUCLEOTIDE SEQUENCE</scope>
    <source>
        <strain evidence="1">AW1</strain>
    </source>
</reference>
<keyword evidence="1" id="KW-0645">Protease</keyword>
<dbReference type="GO" id="GO:0004180">
    <property type="term" value="F:carboxypeptidase activity"/>
    <property type="evidence" value="ECO:0007669"/>
    <property type="project" value="UniProtKB-KW"/>
</dbReference>
<dbReference type="InterPro" id="IPR013783">
    <property type="entry name" value="Ig-like_fold"/>
</dbReference>
<evidence type="ECO:0000313" key="1">
    <source>
        <dbReference type="EMBL" id="MBL0423379.1"/>
    </source>
</evidence>
<comment type="caution">
    <text evidence="1">The sequence shown here is derived from an EMBL/GenBank/DDBJ whole genome shotgun (WGS) entry which is preliminary data.</text>
</comment>
<dbReference type="Gene3D" id="2.60.40.10">
    <property type="entry name" value="Immunoglobulins"/>
    <property type="match status" value="1"/>
</dbReference>
<keyword evidence="1" id="KW-0378">Hydrolase</keyword>
<proteinExistence type="predicted"/>
<dbReference type="CDD" id="cd00688">
    <property type="entry name" value="ISOPREN_C2_like"/>
    <property type="match status" value="1"/>
</dbReference>
<name>A0A937D444_9BURK</name>
<dbReference type="RefSeq" id="WP_201686514.1">
    <property type="nucleotide sequence ID" value="NZ_JAEQNA010000014.1"/>
</dbReference>
<dbReference type="Gene3D" id="2.60.40.1120">
    <property type="entry name" value="Carboxypeptidase-like, regulatory domain"/>
    <property type="match status" value="2"/>
</dbReference>
<organism evidence="1 2">
    <name type="scientific">Ramlibacter aurantiacus</name>
    <dbReference type="NCBI Taxonomy" id="2801330"/>
    <lineage>
        <taxon>Bacteria</taxon>
        <taxon>Pseudomonadati</taxon>
        <taxon>Pseudomonadota</taxon>
        <taxon>Betaproteobacteria</taxon>
        <taxon>Burkholderiales</taxon>
        <taxon>Comamonadaceae</taxon>
        <taxon>Ramlibacter</taxon>
    </lineage>
</organism>
<keyword evidence="1" id="KW-0121">Carboxypeptidase</keyword>
<gene>
    <name evidence="1" type="ORF">JI739_23785</name>
</gene>
<dbReference type="SUPFAM" id="SSF48239">
    <property type="entry name" value="Terpenoid cyclases/Protein prenyltransferases"/>
    <property type="match status" value="3"/>
</dbReference>
<accession>A0A937D444</accession>
<protein>
    <submittedName>
        <fullName evidence="1">Carboxypeptidase regulatory-like domain-containing protein</fullName>
    </submittedName>
</protein>
<dbReference type="Gene3D" id="1.50.10.20">
    <property type="match status" value="2"/>
</dbReference>
<dbReference type="EMBL" id="JAEQNA010000014">
    <property type="protein sequence ID" value="MBL0423379.1"/>
    <property type="molecule type" value="Genomic_DNA"/>
</dbReference>
<dbReference type="Proteomes" id="UP000613011">
    <property type="component" value="Unassembled WGS sequence"/>
</dbReference>
<dbReference type="Pfam" id="PF13620">
    <property type="entry name" value="CarboxypepD_reg"/>
    <property type="match status" value="1"/>
</dbReference>
<evidence type="ECO:0000313" key="2">
    <source>
        <dbReference type="Proteomes" id="UP000613011"/>
    </source>
</evidence>
<dbReference type="InterPro" id="IPR008930">
    <property type="entry name" value="Terpenoid_cyclase/PrenylTrfase"/>
</dbReference>
<dbReference type="InterPro" id="IPR008969">
    <property type="entry name" value="CarboxyPept-like_regulatory"/>
</dbReference>
<keyword evidence="2" id="KW-1185">Reference proteome</keyword>
<dbReference type="SUPFAM" id="SSF63829">
    <property type="entry name" value="Calcium-dependent phosphotriesterase"/>
    <property type="match status" value="1"/>
</dbReference>
<dbReference type="SUPFAM" id="SSF49464">
    <property type="entry name" value="Carboxypeptidase regulatory domain-like"/>
    <property type="match status" value="2"/>
</dbReference>